<keyword evidence="3" id="KW-0539">Nucleus</keyword>
<keyword evidence="9" id="KW-1185">Reference proteome</keyword>
<evidence type="ECO:0000259" key="5">
    <source>
        <dbReference type="Pfam" id="PF06978"/>
    </source>
</evidence>
<feature type="region of interest" description="Disordered" evidence="4">
    <location>
        <begin position="1"/>
        <end position="21"/>
    </location>
</feature>
<comment type="subcellular location">
    <subcellularLocation>
        <location evidence="1">Nucleus</location>
    </subcellularLocation>
</comment>
<dbReference type="OrthoDB" id="442863at2759"/>
<dbReference type="Pfam" id="PF06978">
    <property type="entry name" value="POP1_N"/>
    <property type="match status" value="1"/>
</dbReference>
<dbReference type="InterPro" id="IPR039182">
    <property type="entry name" value="Pop1"/>
</dbReference>
<evidence type="ECO:0000259" key="6">
    <source>
        <dbReference type="Pfam" id="PF08170"/>
    </source>
</evidence>
<dbReference type="PANTHER" id="PTHR22731">
    <property type="entry name" value="RIBONUCLEASES P/MRP PROTEIN SUBUNIT POP1"/>
    <property type="match status" value="1"/>
</dbReference>
<feature type="domain" description="Pop1 N-terminal" evidence="5">
    <location>
        <begin position="56"/>
        <end position="178"/>
    </location>
</feature>
<evidence type="ECO:0008006" key="10">
    <source>
        <dbReference type="Google" id="ProtNLM"/>
    </source>
</evidence>
<evidence type="ECO:0000259" key="7">
    <source>
        <dbReference type="Pfam" id="PF22770"/>
    </source>
</evidence>
<gene>
    <name evidence="8" type="ORF">F0562_000754</name>
</gene>
<dbReference type="GO" id="GO:0005655">
    <property type="term" value="C:nucleolar ribonuclease P complex"/>
    <property type="evidence" value="ECO:0007669"/>
    <property type="project" value="InterPro"/>
</dbReference>
<dbReference type="InterPro" id="IPR055079">
    <property type="entry name" value="POP1_C"/>
</dbReference>
<sequence length="799" mass="89800">MATNGSKQPRVSAAPPPRTLNVQKFAESRASELETLHSIVTNRLNNDFGSQRSKRKRTTGYDNRIAKNRYRKKNKYGVVDMSKDAALGKEKKAPRHIRRRIEFRKNPETGFCISGDGTKRLRTHLWHAKRFTMTKLWGFHLPLGLQGRGKGSRALLKWLKHGVLVHDASYWGAVQLEGPEDLLLSILSMVLVPSPSVYSKDILQNVLSGTIYRSAMLHHVGAPFSRTIAPVTYMWRPSCQQSVGVDAEGHNNDKCDESRRVDSYSSFRKMWVWIHAAGFIEGYDALKFACQKQMDETGISISCISLEGQLAKLEVMGSGAFHLLQKILHPATCTSENFWQLKKCSTAEADSETQFEKSSILKSEDHISSSSIISLTVHDPRALPERRIAVFPKATTSMLGHVREDEVEEHPTLGIPNRNTEMLSSLWSEPEERSDLSAHMNLWDASKWLAPPVEESVLCEERHHQRLDFFCLGDTNLGALNASTKGRCSRLCPIILLKNDNQKGSIMRWSVILPLSWVKAFWVLLVSNGANAIGLRERHWIACEVGLPYFPSDFPDSNAYSCFMATEAASVDQKSKLRPPAMRTFRIPILPPWDSVRFALNKKLPGVGDAQTCSKELCAKDMDCGNCDTEEAVVPHGMSFEGFVARASCTLTEFLTNINEGAVVCAPHFNDIMLCLSRSDSNDGELQVPESLLRSYFVQQPSGKWELQIPDATVDKASHRWPIGFVTTAFVRGSKKPVAGAICEAVLLAHLREEQWNAMPVKQRRKEIYVLVRNLRSTAYRLALATIILEQQEEDVEYM</sequence>
<dbReference type="PANTHER" id="PTHR22731:SF3">
    <property type="entry name" value="RIBONUCLEASES P_MRP PROTEIN SUBUNIT POP1"/>
    <property type="match status" value="1"/>
</dbReference>
<dbReference type="InterPro" id="IPR009723">
    <property type="entry name" value="Pop1_N"/>
</dbReference>
<dbReference type="GO" id="GO:0001682">
    <property type="term" value="P:tRNA 5'-leader removal"/>
    <property type="evidence" value="ECO:0007669"/>
    <property type="project" value="InterPro"/>
</dbReference>
<dbReference type="Proteomes" id="UP000325577">
    <property type="component" value="Linkage Group LG0"/>
</dbReference>
<accession>A0A5J5C4P1</accession>
<organism evidence="8 9">
    <name type="scientific">Nyssa sinensis</name>
    <dbReference type="NCBI Taxonomy" id="561372"/>
    <lineage>
        <taxon>Eukaryota</taxon>
        <taxon>Viridiplantae</taxon>
        <taxon>Streptophyta</taxon>
        <taxon>Embryophyta</taxon>
        <taxon>Tracheophyta</taxon>
        <taxon>Spermatophyta</taxon>
        <taxon>Magnoliopsida</taxon>
        <taxon>eudicotyledons</taxon>
        <taxon>Gunneridae</taxon>
        <taxon>Pentapetalae</taxon>
        <taxon>asterids</taxon>
        <taxon>Cornales</taxon>
        <taxon>Nyssaceae</taxon>
        <taxon>Nyssa</taxon>
    </lineage>
</organism>
<evidence type="ECO:0000256" key="4">
    <source>
        <dbReference type="SAM" id="MobiDB-lite"/>
    </source>
</evidence>
<evidence type="ECO:0000313" key="9">
    <source>
        <dbReference type="Proteomes" id="UP000325577"/>
    </source>
</evidence>
<dbReference type="AlphaFoldDB" id="A0A5J5C4P1"/>
<dbReference type="EMBL" id="CM018031">
    <property type="protein sequence ID" value="KAA8549070.1"/>
    <property type="molecule type" value="Genomic_DNA"/>
</dbReference>
<feature type="domain" description="POP1 C-terminal" evidence="7">
    <location>
        <begin position="702"/>
        <end position="788"/>
    </location>
</feature>
<name>A0A5J5C4P1_9ASTE</name>
<reference evidence="8 9" key="1">
    <citation type="submission" date="2019-09" db="EMBL/GenBank/DDBJ databases">
        <title>A chromosome-level genome assembly of the Chinese tupelo Nyssa sinensis.</title>
        <authorList>
            <person name="Yang X."/>
            <person name="Kang M."/>
            <person name="Yang Y."/>
            <person name="Xiong H."/>
            <person name="Wang M."/>
            <person name="Zhang Z."/>
            <person name="Wang Z."/>
            <person name="Wu H."/>
            <person name="Ma T."/>
            <person name="Liu J."/>
            <person name="Xi Z."/>
        </authorList>
    </citation>
    <scope>NUCLEOTIDE SEQUENCE [LARGE SCALE GENOMIC DNA]</scope>
    <source>
        <strain evidence="8">J267</strain>
        <tissue evidence="8">Leaf</tissue>
    </source>
</reference>
<feature type="domain" description="POPLD" evidence="6">
    <location>
        <begin position="508"/>
        <end position="584"/>
    </location>
</feature>
<dbReference type="Pfam" id="PF22770">
    <property type="entry name" value="POP1_C"/>
    <property type="match status" value="1"/>
</dbReference>
<keyword evidence="2" id="KW-0819">tRNA processing</keyword>
<proteinExistence type="predicted"/>
<dbReference type="Pfam" id="PF08170">
    <property type="entry name" value="POPLD"/>
    <property type="match status" value="1"/>
</dbReference>
<dbReference type="GO" id="GO:0000172">
    <property type="term" value="C:ribonuclease MRP complex"/>
    <property type="evidence" value="ECO:0007669"/>
    <property type="project" value="InterPro"/>
</dbReference>
<evidence type="ECO:0000313" key="8">
    <source>
        <dbReference type="EMBL" id="KAA8549070.1"/>
    </source>
</evidence>
<evidence type="ECO:0000256" key="1">
    <source>
        <dbReference type="ARBA" id="ARBA00004123"/>
    </source>
</evidence>
<protein>
    <recommendedName>
        <fullName evidence="10">Pop1 N-terminal domain-containing protein</fullName>
    </recommendedName>
</protein>
<dbReference type="InterPro" id="IPR012590">
    <property type="entry name" value="POPLD_dom"/>
</dbReference>
<evidence type="ECO:0000256" key="3">
    <source>
        <dbReference type="ARBA" id="ARBA00023242"/>
    </source>
</evidence>
<evidence type="ECO:0000256" key="2">
    <source>
        <dbReference type="ARBA" id="ARBA00022694"/>
    </source>
</evidence>